<accession>A0A370TDA2</accession>
<dbReference type="STRING" id="2656787.A0A370TDA2"/>
<evidence type="ECO:0000256" key="2">
    <source>
        <dbReference type="SAM" id="MobiDB-lite"/>
    </source>
</evidence>
<feature type="coiled-coil region" evidence="1">
    <location>
        <begin position="639"/>
        <end position="802"/>
    </location>
</feature>
<feature type="region of interest" description="Disordered" evidence="2">
    <location>
        <begin position="289"/>
        <end position="311"/>
    </location>
</feature>
<dbReference type="InterPro" id="IPR016024">
    <property type="entry name" value="ARM-type_fold"/>
</dbReference>
<dbReference type="PANTHER" id="PTHR15154:SF2">
    <property type="entry name" value="HAMARTIN"/>
    <property type="match status" value="1"/>
</dbReference>
<evidence type="ECO:0000256" key="1">
    <source>
        <dbReference type="SAM" id="Coils"/>
    </source>
</evidence>
<feature type="compositionally biased region" description="Basic and acidic residues" evidence="2">
    <location>
        <begin position="992"/>
        <end position="1020"/>
    </location>
</feature>
<feature type="region of interest" description="Disordered" evidence="2">
    <location>
        <begin position="435"/>
        <end position="537"/>
    </location>
</feature>
<comment type="caution">
    <text evidence="3">The sequence shown here is derived from an EMBL/GenBank/DDBJ whole genome shotgun (WGS) entry which is preliminary data.</text>
</comment>
<dbReference type="RefSeq" id="XP_031866148.1">
    <property type="nucleotide sequence ID" value="XM_032017505.1"/>
</dbReference>
<feature type="compositionally biased region" description="Polar residues" evidence="2">
    <location>
        <begin position="458"/>
        <end position="476"/>
    </location>
</feature>
<keyword evidence="1" id="KW-0175">Coiled coil</keyword>
<dbReference type="GO" id="GO:0051726">
    <property type="term" value="P:regulation of cell cycle"/>
    <property type="evidence" value="ECO:0007669"/>
    <property type="project" value="TreeGrafter"/>
</dbReference>
<dbReference type="AlphaFoldDB" id="A0A370TDA2"/>
<dbReference type="GeneID" id="43601731"/>
<evidence type="ECO:0000313" key="4">
    <source>
        <dbReference type="Proteomes" id="UP000254866"/>
    </source>
</evidence>
<name>A0A370TDA2_9HELO</name>
<dbReference type="GO" id="GO:0032007">
    <property type="term" value="P:negative regulation of TOR signaling"/>
    <property type="evidence" value="ECO:0007669"/>
    <property type="project" value="TreeGrafter"/>
</dbReference>
<gene>
    <name evidence="3" type="ORF">BP5553_08882</name>
</gene>
<feature type="region of interest" description="Disordered" evidence="2">
    <location>
        <begin position="876"/>
        <end position="1030"/>
    </location>
</feature>
<dbReference type="GO" id="GO:0033596">
    <property type="term" value="C:TSC1-TSC2 complex"/>
    <property type="evidence" value="ECO:0007669"/>
    <property type="project" value="TreeGrafter"/>
</dbReference>
<sequence length="1030" mass="115271">MPGSLKGLTKAINTSLSSSAPALPLPDDVVEIINAYLEKPAGHDEAESQRLQEDLLNIYQTCVVDSPHRLAPFVAIVRMLKPAIRGGGRLLQWWDKLSVPVLSRLGEEKGLAVEAREALLGTLIYDEDESDNEDAKMTSKVMGERLLFIWLAKSRAASEAVDSDARFVEGQIRLILVAYGKKRPKYLLTLINKFFVDKENRILALSLLCEFVRHGPPHLHQILETPLFDNLLRCLQIDTSTRVISLSLTALIMCLPHIPTAVAKYLPALFNIYSRMLFWDRERRRPDAPLGSDDDELSENAPTLASQASEKEKPWDKLSYLLESDDETVPELLHYFTFLYGLYPINFMSYIRKPQKYLRHAKFSGADELDVEPTEIRQRSDPFRQAHLLHPNFFTTTLETELTDNNRWMNSEAADVVAACMALYSPVEGGSTLGRGALRNIEPNSDVPEQPLLDEDPSTSYPSGANSWRNTQSTAVGLSDEFRTSSLPRKLSHQSMPSVTDSPSIQASDRVDSPTIPVQQMPPSPSQSQIQDMLRSQKPTRGSLYQTLTNDSVTSLTPSQNINSSSGHVDAYLSSLSREILPRSSSPHTSDGKIAYLQREIQLLSNDLNFERYLKQQHLSHIGQLRRGQVHQSRLEAETQNLINSNRGLKSKLEEAKRLNLQMKKETEKSKTHARKWESDLSAKLRVLREEQKKWNVQRDELNIDLAEAKQNIELLKKIVISSEANELAAKQKVQSVESSREELTQLRGEVDKLTLLISTYEAGETEAVRAKENEEAALKRVEILEMELRARDKALANAKEAFEAETRALQAKDNDSEDNKRKRISQDMIDGALAASRRRIVELSKSHNRLLNRFNALESAYLQLKEIQDHDRHARGHEPLGSFIDGPNFVAGSPSPSSMKGYSAGRAFNTETDTSESSSSAFPVRSARLDSSYNSSNPSTPIGRSPTLSSTNFSTQQFQSPRPFSPSGPAGMRERKPSLDGDAQSGIQNASKKDKDKKDKDKSKDTAKDGSDAKKEKKSGGIRGIRAFV</sequence>
<dbReference type="Pfam" id="PF04388">
    <property type="entry name" value="Hamartin"/>
    <property type="match status" value="1"/>
</dbReference>
<dbReference type="SUPFAM" id="SSF48371">
    <property type="entry name" value="ARM repeat"/>
    <property type="match status" value="1"/>
</dbReference>
<feature type="compositionally biased region" description="Low complexity" evidence="2">
    <location>
        <begin position="950"/>
        <end position="961"/>
    </location>
</feature>
<organism evidence="3 4">
    <name type="scientific">Venustampulla echinocandica</name>
    <dbReference type="NCBI Taxonomy" id="2656787"/>
    <lineage>
        <taxon>Eukaryota</taxon>
        <taxon>Fungi</taxon>
        <taxon>Dikarya</taxon>
        <taxon>Ascomycota</taxon>
        <taxon>Pezizomycotina</taxon>
        <taxon>Leotiomycetes</taxon>
        <taxon>Helotiales</taxon>
        <taxon>Pleuroascaceae</taxon>
        <taxon>Venustampulla</taxon>
    </lineage>
</organism>
<evidence type="ECO:0000313" key="3">
    <source>
        <dbReference type="EMBL" id="RDL32426.1"/>
    </source>
</evidence>
<feature type="compositionally biased region" description="Polar residues" evidence="2">
    <location>
        <begin position="930"/>
        <end position="949"/>
    </location>
</feature>
<evidence type="ECO:0008006" key="5">
    <source>
        <dbReference type="Google" id="ProtNLM"/>
    </source>
</evidence>
<protein>
    <recommendedName>
        <fullName evidence="5">Tuberous sclerosis 1 protein</fullName>
    </recommendedName>
</protein>
<dbReference type="Proteomes" id="UP000254866">
    <property type="component" value="Unassembled WGS sequence"/>
</dbReference>
<dbReference type="OrthoDB" id="6022054at2759"/>
<feature type="compositionally biased region" description="Polar residues" evidence="2">
    <location>
        <begin position="493"/>
        <end position="507"/>
    </location>
</feature>
<proteinExistence type="predicted"/>
<feature type="compositionally biased region" description="Low complexity" evidence="2">
    <location>
        <begin position="911"/>
        <end position="921"/>
    </location>
</feature>
<dbReference type="InterPro" id="IPR007483">
    <property type="entry name" value="Hamartin"/>
</dbReference>
<dbReference type="PANTHER" id="PTHR15154">
    <property type="entry name" value="HAMARTIN"/>
    <property type="match status" value="1"/>
</dbReference>
<keyword evidence="4" id="KW-1185">Reference proteome</keyword>
<reference evidence="3 4" key="1">
    <citation type="journal article" date="2018" name="IMA Fungus">
        <title>IMA Genome-F 9: Draft genome sequence of Annulohypoxylon stygium, Aspergillus mulundensis, Berkeleyomyces basicola (syn. Thielaviopsis basicola), Ceratocystis smalleyi, two Cercospora beticola strains, Coleophoma cylindrospora, Fusarium fracticaudum, Phialophora cf. hyalina, and Morchella septimelata.</title>
        <authorList>
            <person name="Wingfield B.D."/>
            <person name="Bills G.F."/>
            <person name="Dong Y."/>
            <person name="Huang W."/>
            <person name="Nel W.J."/>
            <person name="Swalarsk-Parry B.S."/>
            <person name="Vaghefi N."/>
            <person name="Wilken P.M."/>
            <person name="An Z."/>
            <person name="de Beer Z.W."/>
            <person name="De Vos L."/>
            <person name="Chen L."/>
            <person name="Duong T.A."/>
            <person name="Gao Y."/>
            <person name="Hammerbacher A."/>
            <person name="Kikkert J.R."/>
            <person name="Li Y."/>
            <person name="Li H."/>
            <person name="Li K."/>
            <person name="Li Q."/>
            <person name="Liu X."/>
            <person name="Ma X."/>
            <person name="Naidoo K."/>
            <person name="Pethybridge S.J."/>
            <person name="Sun J."/>
            <person name="Steenkamp E.T."/>
            <person name="van der Nest M.A."/>
            <person name="van Wyk S."/>
            <person name="Wingfield M.J."/>
            <person name="Xiong C."/>
            <person name="Yue Q."/>
            <person name="Zhang X."/>
        </authorList>
    </citation>
    <scope>NUCLEOTIDE SEQUENCE [LARGE SCALE GENOMIC DNA]</scope>
    <source>
        <strain evidence="3 4">BP 5553</strain>
    </source>
</reference>
<dbReference type="EMBL" id="NPIC01000010">
    <property type="protein sequence ID" value="RDL32426.1"/>
    <property type="molecule type" value="Genomic_DNA"/>
</dbReference>